<feature type="domain" description="HTH tetR-type" evidence="6">
    <location>
        <begin position="8"/>
        <end position="68"/>
    </location>
</feature>
<dbReference type="Gene3D" id="1.10.357.10">
    <property type="entry name" value="Tetracycline Repressor, domain 2"/>
    <property type="match status" value="1"/>
</dbReference>
<evidence type="ECO:0000313" key="7">
    <source>
        <dbReference type="EMBL" id="GIJ60550.1"/>
    </source>
</evidence>
<evidence type="ECO:0000256" key="4">
    <source>
        <dbReference type="ARBA" id="ARBA00023163"/>
    </source>
</evidence>
<evidence type="ECO:0000313" key="8">
    <source>
        <dbReference type="Proteomes" id="UP000612585"/>
    </source>
</evidence>
<organism evidence="7 8">
    <name type="scientific">Virgisporangium aurantiacum</name>
    <dbReference type="NCBI Taxonomy" id="175570"/>
    <lineage>
        <taxon>Bacteria</taxon>
        <taxon>Bacillati</taxon>
        <taxon>Actinomycetota</taxon>
        <taxon>Actinomycetes</taxon>
        <taxon>Micromonosporales</taxon>
        <taxon>Micromonosporaceae</taxon>
        <taxon>Virgisporangium</taxon>
    </lineage>
</organism>
<dbReference type="PROSITE" id="PS01081">
    <property type="entry name" value="HTH_TETR_1"/>
    <property type="match status" value="1"/>
</dbReference>
<dbReference type="GO" id="GO:0046677">
    <property type="term" value="P:response to antibiotic"/>
    <property type="evidence" value="ECO:0007669"/>
    <property type="project" value="InterPro"/>
</dbReference>
<proteinExistence type="predicted"/>
<dbReference type="InterPro" id="IPR004111">
    <property type="entry name" value="Repressor_TetR_C"/>
</dbReference>
<dbReference type="PRINTS" id="PR00400">
    <property type="entry name" value="TETREPRESSOR"/>
</dbReference>
<dbReference type="InterPro" id="IPR036271">
    <property type="entry name" value="Tet_transcr_reg_TetR-rel_C_sf"/>
</dbReference>
<dbReference type="EMBL" id="BOPG01000056">
    <property type="protein sequence ID" value="GIJ60550.1"/>
    <property type="molecule type" value="Genomic_DNA"/>
</dbReference>
<sequence>MPRPRTPLLSRELIVARASAIIDAEGLAELSTRRLARELRVSAPSLYNHFRTKEEILDAVADAIVARVDLSMFGQLPWPAALTAWARAYRAVLVAHPHAVPLIARGPGRRPAALRLAETVFGALVDAGWPPRDATSIGAAMRYFVAGSAVGSFAGGFPADASVYAADYPHLTDAHLLHGRSGEVDERAFEAGLSALVAGFEARFSSDGRRSS</sequence>
<dbReference type="PANTHER" id="PTHR30055">
    <property type="entry name" value="HTH-TYPE TRANSCRIPTIONAL REGULATOR RUTR"/>
    <property type="match status" value="1"/>
</dbReference>
<protein>
    <submittedName>
        <fullName evidence="7">TetR family transcriptional regulator</fullName>
    </submittedName>
</protein>
<dbReference type="AlphaFoldDB" id="A0A8J4E372"/>
<dbReference type="PRINTS" id="PR00455">
    <property type="entry name" value="HTHTETR"/>
</dbReference>
<dbReference type="PANTHER" id="PTHR30055:SF151">
    <property type="entry name" value="TRANSCRIPTIONAL REGULATORY PROTEIN"/>
    <property type="match status" value="1"/>
</dbReference>
<keyword evidence="2" id="KW-0805">Transcription regulation</keyword>
<dbReference type="InterPro" id="IPR023772">
    <property type="entry name" value="DNA-bd_HTH_TetR-type_CS"/>
</dbReference>
<dbReference type="SUPFAM" id="SSF46689">
    <property type="entry name" value="Homeodomain-like"/>
    <property type="match status" value="1"/>
</dbReference>
<dbReference type="GO" id="GO:0003700">
    <property type="term" value="F:DNA-binding transcription factor activity"/>
    <property type="evidence" value="ECO:0007669"/>
    <property type="project" value="TreeGrafter"/>
</dbReference>
<dbReference type="Proteomes" id="UP000612585">
    <property type="component" value="Unassembled WGS sequence"/>
</dbReference>
<keyword evidence="8" id="KW-1185">Reference proteome</keyword>
<dbReference type="Pfam" id="PF02909">
    <property type="entry name" value="TetR_C_1"/>
    <property type="match status" value="1"/>
</dbReference>
<accession>A0A8J4E372</accession>
<dbReference type="SUPFAM" id="SSF48498">
    <property type="entry name" value="Tetracyclin repressor-like, C-terminal domain"/>
    <property type="match status" value="1"/>
</dbReference>
<feature type="DNA-binding region" description="H-T-H motif" evidence="5">
    <location>
        <begin position="31"/>
        <end position="50"/>
    </location>
</feature>
<evidence type="ECO:0000256" key="1">
    <source>
        <dbReference type="ARBA" id="ARBA00022491"/>
    </source>
</evidence>
<keyword evidence="1" id="KW-0678">Repressor</keyword>
<dbReference type="Pfam" id="PF00440">
    <property type="entry name" value="TetR_N"/>
    <property type="match status" value="1"/>
</dbReference>
<dbReference type="InterPro" id="IPR009057">
    <property type="entry name" value="Homeodomain-like_sf"/>
</dbReference>
<name>A0A8J4E372_9ACTN</name>
<dbReference type="InterPro" id="IPR003012">
    <property type="entry name" value="Tet_transcr_reg_TetR"/>
</dbReference>
<gene>
    <name evidence="7" type="ORF">Vau01_080660</name>
</gene>
<dbReference type="GO" id="GO:0000976">
    <property type="term" value="F:transcription cis-regulatory region binding"/>
    <property type="evidence" value="ECO:0007669"/>
    <property type="project" value="TreeGrafter"/>
</dbReference>
<evidence type="ECO:0000256" key="3">
    <source>
        <dbReference type="ARBA" id="ARBA00023125"/>
    </source>
</evidence>
<dbReference type="PROSITE" id="PS50977">
    <property type="entry name" value="HTH_TETR_2"/>
    <property type="match status" value="1"/>
</dbReference>
<dbReference type="InterPro" id="IPR001647">
    <property type="entry name" value="HTH_TetR"/>
</dbReference>
<evidence type="ECO:0000259" key="6">
    <source>
        <dbReference type="PROSITE" id="PS50977"/>
    </source>
</evidence>
<keyword evidence="3 5" id="KW-0238">DNA-binding</keyword>
<keyword evidence="4" id="KW-0804">Transcription</keyword>
<dbReference type="InterPro" id="IPR050109">
    <property type="entry name" value="HTH-type_TetR-like_transc_reg"/>
</dbReference>
<reference evidence="7" key="1">
    <citation type="submission" date="2021-01" db="EMBL/GenBank/DDBJ databases">
        <title>Whole genome shotgun sequence of Virgisporangium aurantiacum NBRC 16421.</title>
        <authorList>
            <person name="Komaki H."/>
            <person name="Tamura T."/>
        </authorList>
    </citation>
    <scope>NUCLEOTIDE SEQUENCE</scope>
    <source>
        <strain evidence="7">NBRC 16421</strain>
    </source>
</reference>
<evidence type="ECO:0000256" key="2">
    <source>
        <dbReference type="ARBA" id="ARBA00023015"/>
    </source>
</evidence>
<comment type="caution">
    <text evidence="7">The sequence shown here is derived from an EMBL/GenBank/DDBJ whole genome shotgun (WGS) entry which is preliminary data.</text>
</comment>
<dbReference type="RefSeq" id="WP_204005003.1">
    <property type="nucleotide sequence ID" value="NZ_BOPG01000056.1"/>
</dbReference>
<dbReference type="GO" id="GO:0045892">
    <property type="term" value="P:negative regulation of DNA-templated transcription"/>
    <property type="evidence" value="ECO:0007669"/>
    <property type="project" value="InterPro"/>
</dbReference>
<evidence type="ECO:0000256" key="5">
    <source>
        <dbReference type="PROSITE-ProRule" id="PRU00335"/>
    </source>
</evidence>